<dbReference type="InterPro" id="IPR001965">
    <property type="entry name" value="Znf_PHD"/>
</dbReference>
<feature type="compositionally biased region" description="Basic and acidic residues" evidence="7">
    <location>
        <begin position="300"/>
        <end position="311"/>
    </location>
</feature>
<dbReference type="PROSITE" id="PS50016">
    <property type="entry name" value="ZF_PHD_2"/>
    <property type="match status" value="1"/>
</dbReference>
<feature type="compositionally biased region" description="Basic and acidic residues" evidence="7">
    <location>
        <begin position="239"/>
        <end position="248"/>
    </location>
</feature>
<evidence type="ECO:0000256" key="6">
    <source>
        <dbReference type="PROSITE-ProRule" id="PRU00146"/>
    </source>
</evidence>
<dbReference type="EMBL" id="ML977155">
    <property type="protein sequence ID" value="KAF1986708.1"/>
    <property type="molecule type" value="Genomic_DNA"/>
</dbReference>
<evidence type="ECO:0000256" key="3">
    <source>
        <dbReference type="ARBA" id="ARBA00022771"/>
    </source>
</evidence>
<dbReference type="Proteomes" id="UP000800041">
    <property type="component" value="Unassembled WGS sequence"/>
</dbReference>
<dbReference type="GO" id="GO:0008270">
    <property type="term" value="F:zinc ion binding"/>
    <property type="evidence" value="ECO:0007669"/>
    <property type="project" value="UniProtKB-KW"/>
</dbReference>
<evidence type="ECO:0000313" key="9">
    <source>
        <dbReference type="EMBL" id="KAF1986708.1"/>
    </source>
</evidence>
<dbReference type="InterPro" id="IPR019786">
    <property type="entry name" value="Zinc_finger_PHD-type_CS"/>
</dbReference>
<dbReference type="OrthoDB" id="436852at2759"/>
<feature type="compositionally biased region" description="Pro residues" evidence="7">
    <location>
        <begin position="96"/>
        <end position="107"/>
    </location>
</feature>
<keyword evidence="5" id="KW-0539">Nucleus</keyword>
<feature type="compositionally biased region" description="Basic and acidic residues" evidence="7">
    <location>
        <begin position="637"/>
        <end position="647"/>
    </location>
</feature>
<feature type="compositionally biased region" description="Acidic residues" evidence="7">
    <location>
        <begin position="648"/>
        <end position="657"/>
    </location>
</feature>
<dbReference type="InterPro" id="IPR011011">
    <property type="entry name" value="Znf_FYVE_PHD"/>
</dbReference>
<dbReference type="PANTHER" id="PTHR46174:SF1">
    <property type="entry name" value="CXXC-TYPE ZINC FINGER PROTEIN 1"/>
    <property type="match status" value="1"/>
</dbReference>
<evidence type="ECO:0000313" key="10">
    <source>
        <dbReference type="Proteomes" id="UP000800041"/>
    </source>
</evidence>
<proteinExistence type="predicted"/>
<keyword evidence="2" id="KW-0479">Metal-binding</keyword>
<gene>
    <name evidence="9" type="ORF">K402DRAFT_393329</name>
</gene>
<feature type="region of interest" description="Disordered" evidence="7">
    <location>
        <begin position="1"/>
        <end position="53"/>
    </location>
</feature>
<protein>
    <recommendedName>
        <fullName evidence="8">PHD-type domain-containing protein</fullName>
    </recommendedName>
</protein>
<dbReference type="SMART" id="SM00249">
    <property type="entry name" value="PHD"/>
    <property type="match status" value="1"/>
</dbReference>
<keyword evidence="10" id="KW-1185">Reference proteome</keyword>
<keyword evidence="3 6" id="KW-0863">Zinc-finger</keyword>
<sequence>MSFKISSLLNAAEDAPPTTSTPPVESETPVESMSNPSSSRHASYSSYAPVASHGAAEHLSALATAAQYSTPYADQQPPNTVETARRESYGQTAPVEPSPPADHPPSPSLEHYHQSSGSPDGQRRLSALSRLSPSTKLPPIANDSFSAHRDVSRDTGNQEGNQFGGVSQSTEETEFRRDSIAPAQPSLDSTSTVPPPSTHSPIPAIKPEPFATPREGTPSITTTAAQPDAHTLKAVANLKNEHGLRGQSREPTQPQEDNKSTMSSGSPAPVSNTKKRPAPRATGATKKGIAKKSAPKKRKLNNDDVLSRRDGSVPFKATMKSTSQTPMASSPNAANGAASSVHSASSPAAAYLDEDVEMEEDEEPDGNLYCICRKPDNHSWMIACDGGCDDWFHGRCVDMREEDGNLIDKYICPNCEKKGKGVTTWLPMCRREGCRKPARLKKAAPSKYCSGDCGRRFFAELVPFQEPIANGRKKASSERDGEDDIGARGGILRPKEVRALAVAANDISEFRRIGDGVLSPPATASPEQTTFNLDTDKADPATCGFSSSENARLQEINAERDAHRARHALLKDREKFISMVKEQIAKLAEREGVKPKEICGYDGRLAWSDHLFGEWRTSPAGKKALETGLLELPPPKDGPKEQEKMDGVELENGDSPPDDEFTLCTRKRCNRHTSWQKLALHDVKFEESIVAEAMVKLESEERELRERAVLRWRAAKGGTVEGREEGSVQIV</sequence>
<evidence type="ECO:0000256" key="5">
    <source>
        <dbReference type="ARBA" id="ARBA00023242"/>
    </source>
</evidence>
<dbReference type="AlphaFoldDB" id="A0A6G1H159"/>
<evidence type="ECO:0000256" key="7">
    <source>
        <dbReference type="SAM" id="MobiDB-lite"/>
    </source>
</evidence>
<keyword evidence="4" id="KW-0862">Zinc</keyword>
<accession>A0A6G1H159</accession>
<feature type="compositionally biased region" description="Polar residues" evidence="7">
    <location>
        <begin position="68"/>
        <end position="82"/>
    </location>
</feature>
<feature type="region of interest" description="Disordered" evidence="7">
    <location>
        <begin position="629"/>
        <end position="657"/>
    </location>
</feature>
<evidence type="ECO:0000256" key="4">
    <source>
        <dbReference type="ARBA" id="ARBA00022833"/>
    </source>
</evidence>
<evidence type="ECO:0000259" key="8">
    <source>
        <dbReference type="PROSITE" id="PS50016"/>
    </source>
</evidence>
<dbReference type="GO" id="GO:0045893">
    <property type="term" value="P:positive regulation of DNA-templated transcription"/>
    <property type="evidence" value="ECO:0007669"/>
    <property type="project" value="TreeGrafter"/>
</dbReference>
<feature type="region of interest" description="Disordered" evidence="7">
    <location>
        <begin position="68"/>
        <end position="341"/>
    </location>
</feature>
<dbReference type="GO" id="GO:0048188">
    <property type="term" value="C:Set1C/COMPASS complex"/>
    <property type="evidence" value="ECO:0007669"/>
    <property type="project" value="InterPro"/>
</dbReference>
<dbReference type="PANTHER" id="PTHR46174">
    <property type="entry name" value="CXXC-TYPE ZINC FINGER PROTEIN 1"/>
    <property type="match status" value="1"/>
</dbReference>
<feature type="domain" description="PHD-type" evidence="8">
    <location>
        <begin position="367"/>
        <end position="418"/>
    </location>
</feature>
<reference evidence="9" key="1">
    <citation type="journal article" date="2020" name="Stud. Mycol.">
        <title>101 Dothideomycetes genomes: a test case for predicting lifestyles and emergence of pathogens.</title>
        <authorList>
            <person name="Haridas S."/>
            <person name="Albert R."/>
            <person name="Binder M."/>
            <person name="Bloem J."/>
            <person name="Labutti K."/>
            <person name="Salamov A."/>
            <person name="Andreopoulos B."/>
            <person name="Baker S."/>
            <person name="Barry K."/>
            <person name="Bills G."/>
            <person name="Bluhm B."/>
            <person name="Cannon C."/>
            <person name="Castanera R."/>
            <person name="Culley D."/>
            <person name="Daum C."/>
            <person name="Ezra D."/>
            <person name="Gonzalez J."/>
            <person name="Henrissat B."/>
            <person name="Kuo A."/>
            <person name="Liang C."/>
            <person name="Lipzen A."/>
            <person name="Lutzoni F."/>
            <person name="Magnuson J."/>
            <person name="Mondo S."/>
            <person name="Nolan M."/>
            <person name="Ohm R."/>
            <person name="Pangilinan J."/>
            <person name="Park H.-J."/>
            <person name="Ramirez L."/>
            <person name="Alfaro M."/>
            <person name="Sun H."/>
            <person name="Tritt A."/>
            <person name="Yoshinaga Y."/>
            <person name="Zwiers L.-H."/>
            <person name="Turgeon B."/>
            <person name="Goodwin S."/>
            <person name="Spatafora J."/>
            <person name="Crous P."/>
            <person name="Grigoriev I."/>
        </authorList>
    </citation>
    <scope>NUCLEOTIDE SEQUENCE</scope>
    <source>
        <strain evidence="9">CBS 113979</strain>
    </source>
</reference>
<feature type="compositionally biased region" description="Basic residues" evidence="7">
    <location>
        <begin position="288"/>
        <end position="299"/>
    </location>
</feature>
<comment type="subcellular location">
    <subcellularLocation>
        <location evidence="1">Nucleus</location>
    </subcellularLocation>
</comment>
<dbReference type="InterPro" id="IPR013083">
    <property type="entry name" value="Znf_RING/FYVE/PHD"/>
</dbReference>
<organism evidence="9 10">
    <name type="scientific">Aulographum hederae CBS 113979</name>
    <dbReference type="NCBI Taxonomy" id="1176131"/>
    <lineage>
        <taxon>Eukaryota</taxon>
        <taxon>Fungi</taxon>
        <taxon>Dikarya</taxon>
        <taxon>Ascomycota</taxon>
        <taxon>Pezizomycotina</taxon>
        <taxon>Dothideomycetes</taxon>
        <taxon>Pleosporomycetidae</taxon>
        <taxon>Aulographales</taxon>
        <taxon>Aulographaceae</taxon>
    </lineage>
</organism>
<feature type="compositionally biased region" description="Low complexity" evidence="7">
    <location>
        <begin position="328"/>
        <end position="341"/>
    </location>
</feature>
<dbReference type="InterPro" id="IPR037869">
    <property type="entry name" value="Spp1/CFP1"/>
</dbReference>
<dbReference type="Pfam" id="PF00628">
    <property type="entry name" value="PHD"/>
    <property type="match status" value="1"/>
</dbReference>
<feature type="compositionally biased region" description="Polar residues" evidence="7">
    <location>
        <begin position="154"/>
        <end position="170"/>
    </location>
</feature>
<evidence type="ECO:0000256" key="1">
    <source>
        <dbReference type="ARBA" id="ARBA00004123"/>
    </source>
</evidence>
<feature type="compositionally biased region" description="Polar residues" evidence="7">
    <location>
        <begin position="249"/>
        <end position="272"/>
    </location>
</feature>
<name>A0A6G1H159_9PEZI</name>
<evidence type="ECO:0000256" key="2">
    <source>
        <dbReference type="ARBA" id="ARBA00022723"/>
    </source>
</evidence>
<feature type="compositionally biased region" description="Low complexity" evidence="7">
    <location>
        <begin position="16"/>
        <end position="46"/>
    </location>
</feature>
<dbReference type="Gene3D" id="3.30.40.10">
    <property type="entry name" value="Zinc/RING finger domain, C3HC4 (zinc finger)"/>
    <property type="match status" value="1"/>
</dbReference>
<dbReference type="SUPFAM" id="SSF57903">
    <property type="entry name" value="FYVE/PHD zinc finger"/>
    <property type="match status" value="1"/>
</dbReference>
<dbReference type="InterPro" id="IPR019787">
    <property type="entry name" value="Znf_PHD-finger"/>
</dbReference>
<dbReference type="PROSITE" id="PS01359">
    <property type="entry name" value="ZF_PHD_1"/>
    <property type="match status" value="1"/>
</dbReference>